<evidence type="ECO:0000313" key="3">
    <source>
        <dbReference type="EMBL" id="OGD88695.1"/>
    </source>
</evidence>
<evidence type="ECO:0000256" key="1">
    <source>
        <dbReference type="ARBA" id="ARBA00023196"/>
    </source>
</evidence>
<dbReference type="InterPro" id="IPR020546">
    <property type="entry name" value="ATP_synth_F1_dsu/esu_N"/>
</dbReference>
<dbReference type="Pfam" id="PF02823">
    <property type="entry name" value="ATP-synt_DE_N"/>
    <property type="match status" value="1"/>
</dbReference>
<comment type="caution">
    <text evidence="3">The sequence shown here is derived from an EMBL/GenBank/DDBJ whole genome shotgun (WGS) entry which is preliminary data.</text>
</comment>
<dbReference type="EMBL" id="MFBD01000019">
    <property type="protein sequence ID" value="OGD88695.1"/>
    <property type="molecule type" value="Genomic_DNA"/>
</dbReference>
<dbReference type="STRING" id="1797714.A3D04_03720"/>
<organism evidence="3 4">
    <name type="scientific">Candidatus Curtissbacteria bacterium RIFCSPHIGHO2_02_FULL_40_16b</name>
    <dbReference type="NCBI Taxonomy" id="1797714"/>
    <lineage>
        <taxon>Bacteria</taxon>
        <taxon>Candidatus Curtissiibacteriota</taxon>
    </lineage>
</organism>
<dbReference type="GO" id="GO:0045259">
    <property type="term" value="C:proton-transporting ATP synthase complex"/>
    <property type="evidence" value="ECO:0007669"/>
    <property type="project" value="UniProtKB-KW"/>
</dbReference>
<accession>A0A1F5GA39</accession>
<dbReference type="InterPro" id="IPR036771">
    <property type="entry name" value="ATPsynth_dsu/esu_N"/>
</dbReference>
<evidence type="ECO:0000313" key="4">
    <source>
        <dbReference type="Proteomes" id="UP000177369"/>
    </source>
</evidence>
<dbReference type="Gene3D" id="2.60.15.10">
    <property type="entry name" value="F0F1 ATP synthase delta/epsilon subunit, N-terminal"/>
    <property type="match status" value="1"/>
</dbReference>
<dbReference type="GO" id="GO:0015986">
    <property type="term" value="P:proton motive force-driven ATP synthesis"/>
    <property type="evidence" value="ECO:0007669"/>
    <property type="project" value="InterPro"/>
</dbReference>
<evidence type="ECO:0000259" key="2">
    <source>
        <dbReference type="Pfam" id="PF02823"/>
    </source>
</evidence>
<keyword evidence="1" id="KW-0139">CF(1)</keyword>
<keyword evidence="1" id="KW-0066">ATP synthesis</keyword>
<sequence>MAQEPNKNKFYTAVLPPSYKRHLAYSGYVKSLSSTNSEGNFDILPLHENFASIVNGPIVIVDEAGNKREIAVEKALVEASNNLVKVFVEF</sequence>
<dbReference type="AlphaFoldDB" id="A0A1F5GA39"/>
<dbReference type="Proteomes" id="UP000177369">
    <property type="component" value="Unassembled WGS sequence"/>
</dbReference>
<reference evidence="3 4" key="1">
    <citation type="journal article" date="2016" name="Nat. Commun.">
        <title>Thousands of microbial genomes shed light on interconnected biogeochemical processes in an aquifer system.</title>
        <authorList>
            <person name="Anantharaman K."/>
            <person name="Brown C.T."/>
            <person name="Hug L.A."/>
            <person name="Sharon I."/>
            <person name="Castelle C.J."/>
            <person name="Probst A.J."/>
            <person name="Thomas B.C."/>
            <person name="Singh A."/>
            <person name="Wilkins M.J."/>
            <person name="Karaoz U."/>
            <person name="Brodie E.L."/>
            <person name="Williams K.H."/>
            <person name="Hubbard S.S."/>
            <person name="Banfield J.F."/>
        </authorList>
    </citation>
    <scope>NUCLEOTIDE SEQUENCE [LARGE SCALE GENOMIC DNA]</scope>
</reference>
<feature type="domain" description="ATP synthase F1 complex delta/epsilon subunit N-terminal" evidence="2">
    <location>
        <begin position="23"/>
        <end position="89"/>
    </location>
</feature>
<gene>
    <name evidence="3" type="ORF">A3D04_03720</name>
</gene>
<proteinExistence type="predicted"/>
<name>A0A1F5GA39_9BACT</name>
<dbReference type="SUPFAM" id="SSF51344">
    <property type="entry name" value="Epsilon subunit of F1F0-ATP synthase N-terminal domain"/>
    <property type="match status" value="1"/>
</dbReference>
<protein>
    <recommendedName>
        <fullName evidence="2">ATP synthase F1 complex delta/epsilon subunit N-terminal domain-containing protein</fullName>
    </recommendedName>
</protein>